<dbReference type="RefSeq" id="WP_405277862.1">
    <property type="nucleotide sequence ID" value="NZ_JBBHLI010000001.1"/>
</dbReference>
<comment type="caution">
    <text evidence="2">The sequence shown here is derived from an EMBL/GenBank/DDBJ whole genome shotgun (WGS) entry which is preliminary data.</text>
</comment>
<feature type="region of interest" description="Disordered" evidence="1">
    <location>
        <begin position="21"/>
        <end position="53"/>
    </location>
</feature>
<gene>
    <name evidence="2" type="ORF">WI372_03045</name>
</gene>
<name>A0ABU9E5K0_9BACT</name>
<reference evidence="2 3" key="1">
    <citation type="submission" date="2024-02" db="EMBL/GenBank/DDBJ databases">
        <title>A novel Gemmatimonadota bacterium.</title>
        <authorList>
            <person name="Du Z.-J."/>
            <person name="Ye Y.-Q."/>
        </authorList>
    </citation>
    <scope>NUCLEOTIDE SEQUENCE [LARGE SCALE GENOMIC DNA]</scope>
    <source>
        <strain evidence="2 3">DH-20</strain>
    </source>
</reference>
<dbReference type="Proteomes" id="UP001484239">
    <property type="component" value="Unassembled WGS sequence"/>
</dbReference>
<proteinExistence type="predicted"/>
<organism evidence="2 3">
    <name type="scientific">Gaopeijia maritima</name>
    <dbReference type="NCBI Taxonomy" id="3119007"/>
    <lineage>
        <taxon>Bacteria</taxon>
        <taxon>Pseudomonadati</taxon>
        <taxon>Gemmatimonadota</taxon>
        <taxon>Longimicrobiia</taxon>
        <taxon>Gaopeijiales</taxon>
        <taxon>Gaopeijiaceae</taxon>
        <taxon>Gaopeijia</taxon>
    </lineage>
</organism>
<sequence>MVILALATGCDNVEWGGASVALQPPPPATVGAAPAEDSLQTGEPDAPPPPPLPEGAVLYAGTRSGASVTLRPLFELRGDTIVELTDEAEAPGYNAHYAATLLAPGTEFTLFADGVRVGTLVAESAGVDAGWCRPTPSVQGVPELVPAAASATRFLALARTDEGAARTHAAGAFPAVAASHREGSRLMAQTAIMRESALWPDDLSAARADLAVTRLAPDEPPTVAATFMFRDRLAVEDPGTPVAYSLFVLGTETEGRYLLDYTWYRRVGDAAKGAPRFFQQFDWDGDERPEVLLEVMGTASRWPAVLELDDGEWELVYEAGCSAETAPTGE</sequence>
<protein>
    <submittedName>
        <fullName evidence="2">Uncharacterized protein</fullName>
    </submittedName>
</protein>
<evidence type="ECO:0000256" key="1">
    <source>
        <dbReference type="SAM" id="MobiDB-lite"/>
    </source>
</evidence>
<accession>A0ABU9E5K0</accession>
<evidence type="ECO:0000313" key="2">
    <source>
        <dbReference type="EMBL" id="MEK9499959.1"/>
    </source>
</evidence>
<dbReference type="EMBL" id="JBBHLI010000001">
    <property type="protein sequence ID" value="MEK9499959.1"/>
    <property type="molecule type" value="Genomic_DNA"/>
</dbReference>
<keyword evidence="3" id="KW-1185">Reference proteome</keyword>
<evidence type="ECO:0000313" key="3">
    <source>
        <dbReference type="Proteomes" id="UP001484239"/>
    </source>
</evidence>